<reference evidence="5 6" key="1">
    <citation type="journal article" date="2016" name="Nat. Commun.">
        <title>Thousands of microbial genomes shed light on interconnected biogeochemical processes in an aquifer system.</title>
        <authorList>
            <person name="Anantharaman K."/>
            <person name="Brown C.T."/>
            <person name="Hug L.A."/>
            <person name="Sharon I."/>
            <person name="Castelle C.J."/>
            <person name="Probst A.J."/>
            <person name="Thomas B.C."/>
            <person name="Singh A."/>
            <person name="Wilkins M.J."/>
            <person name="Karaoz U."/>
            <person name="Brodie E.L."/>
            <person name="Williams K.H."/>
            <person name="Hubbard S.S."/>
            <person name="Banfield J.F."/>
        </authorList>
    </citation>
    <scope>NUCLEOTIDE SEQUENCE [LARGE SCALE GENOMIC DNA]</scope>
</reference>
<sequence>MDEIEKKNYEIAVLLKEEESLASALKLIHQHGVEIREEGGVKKIALAYPIEHMTQAYFGFFYAQAAPQDIKLLEKDLQTASAVLRSLIIRTSSTKGAKEESPMRRPQFRRPAPSSFETKPVRKTLSNEALTKKIEEISQ</sequence>
<dbReference type="GO" id="GO:0005840">
    <property type="term" value="C:ribosome"/>
    <property type="evidence" value="ECO:0007669"/>
    <property type="project" value="InterPro"/>
</dbReference>
<dbReference type="Proteomes" id="UP000178880">
    <property type="component" value="Unassembled WGS sequence"/>
</dbReference>
<proteinExistence type="inferred from homology"/>
<evidence type="ECO:0000256" key="1">
    <source>
        <dbReference type="ARBA" id="ARBA00009512"/>
    </source>
</evidence>
<organism evidence="5 6">
    <name type="scientific">Candidatus Liptonbacteria bacterium RIFCSPLOWO2_01_FULL_52_25</name>
    <dbReference type="NCBI Taxonomy" id="1798650"/>
    <lineage>
        <taxon>Bacteria</taxon>
        <taxon>Candidatus Liptoniibacteriota</taxon>
    </lineage>
</organism>
<evidence type="ECO:0000256" key="4">
    <source>
        <dbReference type="SAM" id="MobiDB-lite"/>
    </source>
</evidence>
<comment type="similarity">
    <text evidence="1">Belongs to the bacterial ribosomal protein bS6 family.</text>
</comment>
<dbReference type="GO" id="GO:0019843">
    <property type="term" value="F:rRNA binding"/>
    <property type="evidence" value="ECO:0007669"/>
    <property type="project" value="InterPro"/>
</dbReference>
<gene>
    <name evidence="5" type="ORF">A2945_03825</name>
</gene>
<protein>
    <recommendedName>
        <fullName evidence="2">Small ribosomal subunit protein bS6</fullName>
    </recommendedName>
    <alternativeName>
        <fullName evidence="3">30S ribosomal protein S6</fullName>
    </alternativeName>
</protein>
<comment type="caution">
    <text evidence="5">The sequence shown here is derived from an EMBL/GenBank/DDBJ whole genome shotgun (WGS) entry which is preliminary data.</text>
</comment>
<dbReference type="GO" id="GO:0003735">
    <property type="term" value="F:structural constituent of ribosome"/>
    <property type="evidence" value="ECO:0007669"/>
    <property type="project" value="InterPro"/>
</dbReference>
<dbReference type="InterPro" id="IPR014717">
    <property type="entry name" value="Transl_elong_EF1B/ribsomal_bS6"/>
</dbReference>
<evidence type="ECO:0000313" key="5">
    <source>
        <dbReference type="EMBL" id="OGZ00443.1"/>
    </source>
</evidence>
<dbReference type="GO" id="GO:0006412">
    <property type="term" value="P:translation"/>
    <property type="evidence" value="ECO:0007669"/>
    <property type="project" value="InterPro"/>
</dbReference>
<dbReference type="InterPro" id="IPR035980">
    <property type="entry name" value="Ribosomal_bS6_sf"/>
</dbReference>
<evidence type="ECO:0000256" key="2">
    <source>
        <dbReference type="ARBA" id="ARBA00035294"/>
    </source>
</evidence>
<dbReference type="AlphaFoldDB" id="A0A1G2CGC2"/>
<dbReference type="SUPFAM" id="SSF54995">
    <property type="entry name" value="Ribosomal protein S6"/>
    <property type="match status" value="1"/>
</dbReference>
<feature type="region of interest" description="Disordered" evidence="4">
    <location>
        <begin position="93"/>
        <end position="122"/>
    </location>
</feature>
<evidence type="ECO:0000256" key="3">
    <source>
        <dbReference type="ARBA" id="ARBA00035520"/>
    </source>
</evidence>
<accession>A0A1G2CGC2</accession>
<evidence type="ECO:0000313" key="6">
    <source>
        <dbReference type="Proteomes" id="UP000178880"/>
    </source>
</evidence>
<dbReference type="STRING" id="1798650.A2945_03825"/>
<dbReference type="EMBL" id="MHLA01000001">
    <property type="protein sequence ID" value="OGZ00443.1"/>
    <property type="molecule type" value="Genomic_DNA"/>
</dbReference>
<dbReference type="Gene3D" id="3.30.70.60">
    <property type="match status" value="1"/>
</dbReference>
<dbReference type="Pfam" id="PF01250">
    <property type="entry name" value="Ribosomal_S6"/>
    <property type="match status" value="1"/>
</dbReference>
<name>A0A1G2CGC2_9BACT</name>
<dbReference type="InterPro" id="IPR000529">
    <property type="entry name" value="Ribosomal_bS6"/>
</dbReference>